<dbReference type="InterPro" id="IPR016160">
    <property type="entry name" value="Ald_DH_CS_CYS"/>
</dbReference>
<keyword evidence="2 5" id="KW-0560">Oxidoreductase</keyword>
<evidence type="ECO:0000256" key="4">
    <source>
        <dbReference type="PROSITE-ProRule" id="PRU10007"/>
    </source>
</evidence>
<evidence type="ECO:0000256" key="5">
    <source>
        <dbReference type="RuleBase" id="RU003345"/>
    </source>
</evidence>
<accession>A0A840AM26</accession>
<name>A0A840AM26_9HYPH</name>
<dbReference type="Pfam" id="PF00171">
    <property type="entry name" value="Aldedh"/>
    <property type="match status" value="1"/>
</dbReference>
<dbReference type="InterPro" id="IPR016162">
    <property type="entry name" value="Ald_DH_N"/>
</dbReference>
<dbReference type="SUPFAM" id="SSF53720">
    <property type="entry name" value="ALDH-like"/>
    <property type="match status" value="1"/>
</dbReference>
<dbReference type="Gene3D" id="3.40.605.10">
    <property type="entry name" value="Aldehyde Dehydrogenase, Chain A, domain 1"/>
    <property type="match status" value="1"/>
</dbReference>
<feature type="active site" evidence="4">
    <location>
        <position position="247"/>
    </location>
</feature>
<dbReference type="InterPro" id="IPR029510">
    <property type="entry name" value="Ald_DH_CS_GLU"/>
</dbReference>
<sequence>MSALHKNYIGGEWVGGDAKPNINPSNTNEVVGEFAQATAADAKAAIDAAADAFKTWSLSGIQQRHDILKGTGDEILARKEEIGRLLSREEGKTLPEGIGETIRAAQIFHFFAGETLRLAGEILPSVRPGIDVSITREPIGVVGLITPWNFPIAIPAWKMAPAIAYGNTVVIKPADLVPACTWTIVDILVRNGLPKGVVNLVMGRGSVVGQAILESPKVTAVSFTGSVGTGKKVAEASIALMRKFQLEMGGKNPTIVLDDADLKVAVESTANSAFFSTGQRCTASSRLIVTEKIHDQYVEALTKRIQDLVVDDAVKQGTHIGPVVDQSQLDQDERYIQIAKDEGGTLAVGGQRIERENPGFFLQPALFTGTTPDMRINKEEVFGPVASVIKVKDYEEALAVANDTPFGLSAGIVTTSLKYASHFKRNAEAGMVMVNLPTAGVDYHVPFGGRKGSSYGPREQGKYAAEFFTTVKTAYTQP</sequence>
<keyword evidence="3" id="KW-0558">Oxidation</keyword>
<dbReference type="FunFam" id="3.40.605.10:FF:000007">
    <property type="entry name" value="NAD/NADP-dependent betaine aldehyde dehydrogenase"/>
    <property type="match status" value="1"/>
</dbReference>
<dbReference type="FunFam" id="3.40.309.10:FF:000012">
    <property type="entry name" value="Betaine aldehyde dehydrogenase"/>
    <property type="match status" value="1"/>
</dbReference>
<evidence type="ECO:0000259" key="6">
    <source>
        <dbReference type="Pfam" id="PF00171"/>
    </source>
</evidence>
<dbReference type="EC" id="1.2.1.3" evidence="7"/>
<dbReference type="InterPro" id="IPR016163">
    <property type="entry name" value="Ald_DH_C"/>
</dbReference>
<protein>
    <submittedName>
        <fullName evidence="7">Aldehyde dehydrogenase (NAD+)</fullName>
        <ecNumber evidence="7">1.2.1.3</ecNumber>
    </submittedName>
</protein>
<evidence type="ECO:0000313" key="7">
    <source>
        <dbReference type="EMBL" id="MBB3929506.1"/>
    </source>
</evidence>
<dbReference type="GO" id="GO:0004029">
    <property type="term" value="F:aldehyde dehydrogenase (NAD+) activity"/>
    <property type="evidence" value="ECO:0007669"/>
    <property type="project" value="UniProtKB-EC"/>
</dbReference>
<comment type="similarity">
    <text evidence="1 5">Belongs to the aldehyde dehydrogenase family.</text>
</comment>
<dbReference type="EMBL" id="JACIDS010000001">
    <property type="protein sequence ID" value="MBB3929506.1"/>
    <property type="molecule type" value="Genomic_DNA"/>
</dbReference>
<dbReference type="AlphaFoldDB" id="A0A840AM26"/>
<gene>
    <name evidence="7" type="ORF">GGR25_000525</name>
</gene>
<organism evidence="7 8">
    <name type="scientific">Kaistia hirudinis</name>
    <dbReference type="NCBI Taxonomy" id="1293440"/>
    <lineage>
        <taxon>Bacteria</taxon>
        <taxon>Pseudomonadati</taxon>
        <taxon>Pseudomonadota</taxon>
        <taxon>Alphaproteobacteria</taxon>
        <taxon>Hyphomicrobiales</taxon>
        <taxon>Kaistiaceae</taxon>
        <taxon>Kaistia</taxon>
    </lineage>
</organism>
<evidence type="ECO:0000256" key="2">
    <source>
        <dbReference type="ARBA" id="ARBA00023002"/>
    </source>
</evidence>
<feature type="domain" description="Aldehyde dehydrogenase" evidence="6">
    <location>
        <begin position="19"/>
        <end position="473"/>
    </location>
</feature>
<dbReference type="PANTHER" id="PTHR11699">
    <property type="entry name" value="ALDEHYDE DEHYDROGENASE-RELATED"/>
    <property type="match status" value="1"/>
</dbReference>
<evidence type="ECO:0000256" key="3">
    <source>
        <dbReference type="ARBA" id="ARBA00023097"/>
    </source>
</evidence>
<dbReference type="PROSITE" id="PS00687">
    <property type="entry name" value="ALDEHYDE_DEHYDR_GLU"/>
    <property type="match status" value="1"/>
</dbReference>
<evidence type="ECO:0000313" key="8">
    <source>
        <dbReference type="Proteomes" id="UP000553963"/>
    </source>
</evidence>
<reference evidence="7 8" key="1">
    <citation type="submission" date="2020-08" db="EMBL/GenBank/DDBJ databases">
        <title>Genomic Encyclopedia of Type Strains, Phase IV (KMG-IV): sequencing the most valuable type-strain genomes for metagenomic binning, comparative biology and taxonomic classification.</title>
        <authorList>
            <person name="Goeker M."/>
        </authorList>
    </citation>
    <scope>NUCLEOTIDE SEQUENCE [LARGE SCALE GENOMIC DNA]</scope>
    <source>
        <strain evidence="7 8">DSM 25966</strain>
    </source>
</reference>
<dbReference type="CDD" id="cd07097">
    <property type="entry name" value="ALDH_KGSADH-YcbD"/>
    <property type="match status" value="1"/>
</dbReference>
<proteinExistence type="inferred from homology"/>
<dbReference type="PROSITE" id="PS00070">
    <property type="entry name" value="ALDEHYDE_DEHYDR_CYS"/>
    <property type="match status" value="1"/>
</dbReference>
<dbReference type="Gene3D" id="3.40.309.10">
    <property type="entry name" value="Aldehyde Dehydrogenase, Chain A, domain 2"/>
    <property type="match status" value="1"/>
</dbReference>
<dbReference type="InterPro" id="IPR016161">
    <property type="entry name" value="Ald_DH/histidinol_DH"/>
</dbReference>
<dbReference type="Proteomes" id="UP000553963">
    <property type="component" value="Unassembled WGS sequence"/>
</dbReference>
<comment type="caution">
    <text evidence="7">The sequence shown here is derived from an EMBL/GenBank/DDBJ whole genome shotgun (WGS) entry which is preliminary data.</text>
</comment>
<evidence type="ECO:0000256" key="1">
    <source>
        <dbReference type="ARBA" id="ARBA00009986"/>
    </source>
</evidence>
<dbReference type="RefSeq" id="WP_183397160.1">
    <property type="nucleotide sequence ID" value="NZ_JACIDS010000001.1"/>
</dbReference>
<keyword evidence="8" id="KW-1185">Reference proteome</keyword>
<dbReference type="InterPro" id="IPR015590">
    <property type="entry name" value="Aldehyde_DH_dom"/>
</dbReference>